<dbReference type="InterPro" id="IPR045057">
    <property type="entry name" value="Gcn5-rel_NAT"/>
</dbReference>
<dbReference type="PROSITE" id="PS51729">
    <property type="entry name" value="GNAT_YJDJ"/>
    <property type="match status" value="1"/>
</dbReference>
<evidence type="ECO:0000313" key="3">
    <source>
        <dbReference type="Proteomes" id="UP000321571"/>
    </source>
</evidence>
<evidence type="ECO:0000259" key="1">
    <source>
        <dbReference type="PROSITE" id="PS51729"/>
    </source>
</evidence>
<keyword evidence="3" id="KW-1185">Reference proteome</keyword>
<sequence length="103" mass="11315">MSDIEVVHVPEAERYEIRVDAKTAGFTEAHPRDDGIVLFPHTVIDDAYEGQGLASKLVTGALDDVRKNGLMIHVTCEYIKHFLGKHPEYVDLVAGPVDGPVSM</sequence>
<organism evidence="2 3">
    <name type="scientific">Aeromicrobium terrae</name>
    <dbReference type="NCBI Taxonomy" id="2498846"/>
    <lineage>
        <taxon>Bacteria</taxon>
        <taxon>Bacillati</taxon>
        <taxon>Actinomycetota</taxon>
        <taxon>Actinomycetes</taxon>
        <taxon>Propionibacteriales</taxon>
        <taxon>Nocardioidaceae</taxon>
        <taxon>Aeromicrobium</taxon>
    </lineage>
</organism>
<reference evidence="2 3" key="1">
    <citation type="submission" date="2019-06" db="EMBL/GenBank/DDBJ databases">
        <title>Aeromicrobium sp. nov., isolated from a maize field.</title>
        <authorList>
            <person name="Lin S.-Y."/>
            <person name="Tsai C.-F."/>
            <person name="Young C.-C."/>
        </authorList>
    </citation>
    <scope>NUCLEOTIDE SEQUENCE [LARGE SCALE GENOMIC DNA]</scope>
    <source>
        <strain evidence="2 3">CC-CFT486</strain>
    </source>
</reference>
<dbReference type="Pfam" id="PF14542">
    <property type="entry name" value="Acetyltransf_CG"/>
    <property type="match status" value="1"/>
</dbReference>
<dbReference type="PANTHER" id="PTHR31435">
    <property type="entry name" value="PROTEIN NATD1"/>
    <property type="match status" value="1"/>
</dbReference>
<dbReference type="RefSeq" id="WP_147687679.1">
    <property type="nucleotide sequence ID" value="NZ_VDUX01000009.1"/>
</dbReference>
<protein>
    <submittedName>
        <fullName evidence="2">N-acetyltransferase</fullName>
    </submittedName>
</protein>
<dbReference type="Gene3D" id="3.40.630.30">
    <property type="match status" value="1"/>
</dbReference>
<name>A0A5C8NE83_9ACTN</name>
<gene>
    <name evidence="2" type="ORF">FHP06_15280</name>
</gene>
<dbReference type="InterPro" id="IPR016181">
    <property type="entry name" value="Acyl_CoA_acyltransferase"/>
</dbReference>
<dbReference type="PANTHER" id="PTHR31435:SF10">
    <property type="entry name" value="BSR4717 PROTEIN"/>
    <property type="match status" value="1"/>
</dbReference>
<feature type="domain" description="N-acetyltransferase" evidence="1">
    <location>
        <begin position="7"/>
        <end position="94"/>
    </location>
</feature>
<evidence type="ECO:0000313" key="2">
    <source>
        <dbReference type="EMBL" id="TXL56617.1"/>
    </source>
</evidence>
<proteinExistence type="predicted"/>
<accession>A0A5C8NE83</accession>
<dbReference type="AlphaFoldDB" id="A0A5C8NE83"/>
<dbReference type="InterPro" id="IPR031165">
    <property type="entry name" value="GNAT_YJDJ"/>
</dbReference>
<dbReference type="OrthoDB" id="5405911at2"/>
<keyword evidence="2" id="KW-0808">Transferase</keyword>
<dbReference type="GO" id="GO:0016740">
    <property type="term" value="F:transferase activity"/>
    <property type="evidence" value="ECO:0007669"/>
    <property type="project" value="UniProtKB-KW"/>
</dbReference>
<dbReference type="Proteomes" id="UP000321571">
    <property type="component" value="Unassembled WGS sequence"/>
</dbReference>
<comment type="caution">
    <text evidence="2">The sequence shown here is derived from an EMBL/GenBank/DDBJ whole genome shotgun (WGS) entry which is preliminary data.</text>
</comment>
<dbReference type="EMBL" id="VDUX01000009">
    <property type="protein sequence ID" value="TXL56617.1"/>
    <property type="molecule type" value="Genomic_DNA"/>
</dbReference>
<dbReference type="SUPFAM" id="SSF55729">
    <property type="entry name" value="Acyl-CoA N-acyltransferases (Nat)"/>
    <property type="match status" value="1"/>
</dbReference>